<keyword evidence="11" id="KW-1185">Reference proteome</keyword>
<protein>
    <recommendedName>
        <fullName evidence="8">tRNA(Ile)-lysidine synthase</fullName>
        <ecNumber evidence="8">6.3.4.19</ecNumber>
    </recommendedName>
    <alternativeName>
        <fullName evidence="8">tRNA(Ile)-2-lysyl-cytidine synthase</fullName>
    </alternativeName>
    <alternativeName>
        <fullName evidence="8">tRNA(Ile)-lysidine synthetase</fullName>
    </alternativeName>
</protein>
<sequence length="448" mass="48886">MTEPLAGPAPELSAAGLINTLALADDNQLVLALSGGLDSMVLLHLLVQAQKQQAFALSAVYVNHGISQHAGHWGQFCAAQCQALGVSFYQQQVKLSGTDNLEHKARQARYQALAQYVCTGKHLLLTAHHGDDQLETLLLALKRGAGPAGLAGIAARRPFAKGTLLRPLLAFSRQQLEQYAQAHQLSWVEDDSNSDTRFERNFIRQQIAPLLQKRWPHFNQTVQRSMQHIAQQQALLDHYTAQALSVCVNAQGLDLTQLAAYLPAQQDLVIRQWLAGAGLNPETQWLVTLKQQVIAARQDATPQLVLGHYTLCRYANTLYLLAPTELQVPGASLSFAVNTNTAQFALNLPAGCGVLQFSHSAADKALPLPSAAGEVVFGRLSLRFKPAGASVSKPLKQWFKLWQVPPWQRQRVPLLLVDGNLVAVAGFASSLTPAEAKLWLLWQPEVSA</sequence>
<evidence type="ECO:0000256" key="3">
    <source>
        <dbReference type="ARBA" id="ARBA00022598"/>
    </source>
</evidence>
<dbReference type="GO" id="GO:0005737">
    <property type="term" value="C:cytoplasm"/>
    <property type="evidence" value="ECO:0007669"/>
    <property type="project" value="UniProtKB-SubCell"/>
</dbReference>
<dbReference type="NCBIfam" id="TIGR02432">
    <property type="entry name" value="lysidine_TilS_N"/>
    <property type="match status" value="1"/>
</dbReference>
<dbReference type="NCBIfam" id="TIGR02433">
    <property type="entry name" value="lysidine_TilS_C"/>
    <property type="match status" value="1"/>
</dbReference>
<dbReference type="EC" id="6.3.4.19" evidence="8"/>
<dbReference type="InterPro" id="IPR011063">
    <property type="entry name" value="TilS/TtcA_N"/>
</dbReference>
<keyword evidence="3 8" id="KW-0436">Ligase</keyword>
<dbReference type="InterPro" id="IPR012094">
    <property type="entry name" value="tRNA_Ile_lys_synt"/>
</dbReference>
<name>I1DZA3_9GAMM</name>
<dbReference type="Proteomes" id="UP000004374">
    <property type="component" value="Unassembled WGS sequence"/>
</dbReference>
<dbReference type="Gene3D" id="1.20.59.20">
    <property type="match status" value="1"/>
</dbReference>
<dbReference type="EMBL" id="BAFK01000012">
    <property type="protein sequence ID" value="GAB59381.1"/>
    <property type="molecule type" value="Genomic_DNA"/>
</dbReference>
<dbReference type="GO" id="GO:0032267">
    <property type="term" value="F:tRNA(Ile)-lysidine synthase activity"/>
    <property type="evidence" value="ECO:0007669"/>
    <property type="project" value="UniProtKB-EC"/>
</dbReference>
<dbReference type="RefSeq" id="WP_008221926.1">
    <property type="nucleotide sequence ID" value="NZ_BAFK01000012.1"/>
</dbReference>
<feature type="domain" description="Lysidine-tRNA(Ile) synthetase C-terminal" evidence="9">
    <location>
        <begin position="373"/>
        <end position="442"/>
    </location>
</feature>
<dbReference type="SUPFAM" id="SSF82829">
    <property type="entry name" value="MesJ substrate recognition domain-like"/>
    <property type="match status" value="1"/>
</dbReference>
<keyword evidence="2 8" id="KW-0963">Cytoplasm</keyword>
<dbReference type="InterPro" id="IPR012795">
    <property type="entry name" value="tRNA_Ile_lys_synt_N"/>
</dbReference>
<comment type="catalytic activity">
    <reaction evidence="7 8">
        <text>cytidine(34) in tRNA(Ile2) + L-lysine + ATP = lysidine(34) in tRNA(Ile2) + AMP + diphosphate + H(+)</text>
        <dbReference type="Rhea" id="RHEA:43744"/>
        <dbReference type="Rhea" id="RHEA-COMP:10625"/>
        <dbReference type="Rhea" id="RHEA-COMP:10670"/>
        <dbReference type="ChEBI" id="CHEBI:15378"/>
        <dbReference type="ChEBI" id="CHEBI:30616"/>
        <dbReference type="ChEBI" id="CHEBI:32551"/>
        <dbReference type="ChEBI" id="CHEBI:33019"/>
        <dbReference type="ChEBI" id="CHEBI:82748"/>
        <dbReference type="ChEBI" id="CHEBI:83665"/>
        <dbReference type="ChEBI" id="CHEBI:456215"/>
        <dbReference type="EC" id="6.3.4.19"/>
    </reaction>
</comment>
<dbReference type="SUPFAM" id="SSF52402">
    <property type="entry name" value="Adenine nucleotide alpha hydrolases-like"/>
    <property type="match status" value="1"/>
</dbReference>
<evidence type="ECO:0000256" key="1">
    <source>
        <dbReference type="ARBA" id="ARBA00004496"/>
    </source>
</evidence>
<evidence type="ECO:0000313" key="11">
    <source>
        <dbReference type="Proteomes" id="UP000004374"/>
    </source>
</evidence>
<dbReference type="HAMAP" id="MF_01161">
    <property type="entry name" value="tRNA_Ile_lys_synt"/>
    <property type="match status" value="1"/>
</dbReference>
<evidence type="ECO:0000256" key="8">
    <source>
        <dbReference type="HAMAP-Rule" id="MF_01161"/>
    </source>
</evidence>
<evidence type="ECO:0000256" key="2">
    <source>
        <dbReference type="ARBA" id="ARBA00022490"/>
    </source>
</evidence>
<dbReference type="Pfam" id="PF11734">
    <property type="entry name" value="TilS_C"/>
    <property type="match status" value="1"/>
</dbReference>
<proteinExistence type="inferred from homology"/>
<keyword evidence="6 8" id="KW-0067">ATP-binding</keyword>
<dbReference type="Pfam" id="PF01171">
    <property type="entry name" value="ATP_bind_3"/>
    <property type="match status" value="1"/>
</dbReference>
<dbReference type="CDD" id="cd01992">
    <property type="entry name" value="TilS_N"/>
    <property type="match status" value="1"/>
</dbReference>
<dbReference type="Gene3D" id="3.40.50.620">
    <property type="entry name" value="HUPs"/>
    <property type="match status" value="1"/>
</dbReference>
<keyword evidence="4 8" id="KW-0819">tRNA processing</keyword>
<dbReference type="AlphaFoldDB" id="I1DZA3"/>
<keyword evidence="5 8" id="KW-0547">Nucleotide-binding</keyword>
<comment type="similarity">
    <text evidence="8">Belongs to the tRNA(Ile)-lysidine synthase family.</text>
</comment>
<gene>
    <name evidence="8 10" type="primary">tilS</name>
    <name evidence="10" type="ORF">RNAN_2383</name>
</gene>
<comment type="domain">
    <text evidence="8">The N-terminal region contains the highly conserved SGGXDS motif, predicted to be a P-loop motif involved in ATP binding.</text>
</comment>
<dbReference type="OrthoDB" id="9807403at2"/>
<feature type="binding site" evidence="8">
    <location>
        <begin position="34"/>
        <end position="39"/>
    </location>
    <ligand>
        <name>ATP</name>
        <dbReference type="ChEBI" id="CHEBI:30616"/>
    </ligand>
</feature>
<evidence type="ECO:0000256" key="7">
    <source>
        <dbReference type="ARBA" id="ARBA00048539"/>
    </source>
</evidence>
<reference evidence="10 11" key="1">
    <citation type="journal article" date="2012" name="J. Bacteriol.">
        <title>Genome Sequence of the Protease-Producing Bacterium Rheinheimera nanhaiensis E407-8T, Isolated from Deep-Sea Sediment of the South China Sea.</title>
        <authorList>
            <person name="Zhang X.-Y."/>
            <person name="Zhang Y.-J."/>
            <person name="Qin Q.-L."/>
            <person name="Xie B.-B."/>
            <person name="Chen X.-L."/>
            <person name="Zhou B.-C."/>
            <person name="Zhang Y.-Z."/>
        </authorList>
    </citation>
    <scope>NUCLEOTIDE SEQUENCE [LARGE SCALE GENOMIC DNA]</scope>
    <source>
        <strain evidence="10 11">E407-8</strain>
    </source>
</reference>
<dbReference type="Pfam" id="PF09179">
    <property type="entry name" value="TilS"/>
    <property type="match status" value="1"/>
</dbReference>
<dbReference type="SMART" id="SM00977">
    <property type="entry name" value="TilS_C"/>
    <property type="match status" value="1"/>
</dbReference>
<dbReference type="InterPro" id="IPR012796">
    <property type="entry name" value="Lysidine-tRNA-synth_C"/>
</dbReference>
<dbReference type="PANTHER" id="PTHR43033:SF1">
    <property type="entry name" value="TRNA(ILE)-LYSIDINE SYNTHASE-RELATED"/>
    <property type="match status" value="1"/>
</dbReference>
<dbReference type="GO" id="GO:0006400">
    <property type="term" value="P:tRNA modification"/>
    <property type="evidence" value="ECO:0007669"/>
    <property type="project" value="UniProtKB-UniRule"/>
</dbReference>
<dbReference type="STRING" id="562729.RNAN_2383"/>
<evidence type="ECO:0000256" key="4">
    <source>
        <dbReference type="ARBA" id="ARBA00022694"/>
    </source>
</evidence>
<dbReference type="SUPFAM" id="SSF56037">
    <property type="entry name" value="PheT/TilS domain"/>
    <property type="match status" value="1"/>
</dbReference>
<comment type="subcellular location">
    <subcellularLocation>
        <location evidence="1 8">Cytoplasm</location>
    </subcellularLocation>
</comment>
<organism evidence="10 11">
    <name type="scientific">Rheinheimera nanhaiensis E407-8</name>
    <dbReference type="NCBI Taxonomy" id="562729"/>
    <lineage>
        <taxon>Bacteria</taxon>
        <taxon>Pseudomonadati</taxon>
        <taxon>Pseudomonadota</taxon>
        <taxon>Gammaproteobacteria</taxon>
        <taxon>Chromatiales</taxon>
        <taxon>Chromatiaceae</taxon>
        <taxon>Rheinheimera</taxon>
    </lineage>
</organism>
<accession>I1DZA3</accession>
<comment type="caution">
    <text evidence="10">The sequence shown here is derived from an EMBL/GenBank/DDBJ whole genome shotgun (WGS) entry which is preliminary data.</text>
</comment>
<dbReference type="InterPro" id="IPR015262">
    <property type="entry name" value="tRNA_Ile_lys_synt_subst-bd"/>
</dbReference>
<dbReference type="GO" id="GO:0005524">
    <property type="term" value="F:ATP binding"/>
    <property type="evidence" value="ECO:0007669"/>
    <property type="project" value="UniProtKB-UniRule"/>
</dbReference>
<evidence type="ECO:0000256" key="5">
    <source>
        <dbReference type="ARBA" id="ARBA00022741"/>
    </source>
</evidence>
<evidence type="ECO:0000259" key="9">
    <source>
        <dbReference type="SMART" id="SM00977"/>
    </source>
</evidence>
<evidence type="ECO:0000256" key="6">
    <source>
        <dbReference type="ARBA" id="ARBA00022840"/>
    </source>
</evidence>
<dbReference type="InterPro" id="IPR014729">
    <property type="entry name" value="Rossmann-like_a/b/a_fold"/>
</dbReference>
<comment type="function">
    <text evidence="8">Ligates lysine onto the cytidine present at position 34 of the AUA codon-specific tRNA(Ile) that contains the anticodon CAU, in an ATP-dependent manner. Cytidine is converted to lysidine, thus changing the amino acid specificity of the tRNA from methionine to isoleucine.</text>
</comment>
<evidence type="ECO:0000313" key="10">
    <source>
        <dbReference type="EMBL" id="GAB59381.1"/>
    </source>
</evidence>
<dbReference type="PANTHER" id="PTHR43033">
    <property type="entry name" value="TRNA(ILE)-LYSIDINE SYNTHASE-RELATED"/>
    <property type="match status" value="1"/>
</dbReference>